<keyword evidence="2" id="KW-1185">Reference proteome</keyword>
<dbReference type="EMBL" id="CAJZBQ010000048">
    <property type="protein sequence ID" value="CAG9329740.1"/>
    <property type="molecule type" value="Genomic_DNA"/>
</dbReference>
<dbReference type="AlphaFoldDB" id="A0AAU9JW36"/>
<protein>
    <submittedName>
        <fullName evidence="1">Uncharacterized protein</fullName>
    </submittedName>
</protein>
<evidence type="ECO:0000313" key="2">
    <source>
        <dbReference type="Proteomes" id="UP001162131"/>
    </source>
</evidence>
<accession>A0AAU9JW36</accession>
<gene>
    <name evidence="1" type="ORF">BSTOLATCC_MIC49360</name>
</gene>
<comment type="caution">
    <text evidence="1">The sequence shown here is derived from an EMBL/GenBank/DDBJ whole genome shotgun (WGS) entry which is preliminary data.</text>
</comment>
<organism evidence="1 2">
    <name type="scientific">Blepharisma stoltei</name>
    <dbReference type="NCBI Taxonomy" id="1481888"/>
    <lineage>
        <taxon>Eukaryota</taxon>
        <taxon>Sar</taxon>
        <taxon>Alveolata</taxon>
        <taxon>Ciliophora</taxon>
        <taxon>Postciliodesmatophora</taxon>
        <taxon>Heterotrichea</taxon>
        <taxon>Heterotrichida</taxon>
        <taxon>Blepharismidae</taxon>
        <taxon>Blepharisma</taxon>
    </lineage>
</organism>
<dbReference type="Proteomes" id="UP001162131">
    <property type="component" value="Unassembled WGS sequence"/>
</dbReference>
<proteinExistence type="predicted"/>
<name>A0AAU9JW36_9CILI</name>
<reference evidence="1" key="1">
    <citation type="submission" date="2021-09" db="EMBL/GenBank/DDBJ databases">
        <authorList>
            <consortium name="AG Swart"/>
            <person name="Singh M."/>
            <person name="Singh A."/>
            <person name="Seah K."/>
            <person name="Emmerich C."/>
        </authorList>
    </citation>
    <scope>NUCLEOTIDE SEQUENCE</scope>
    <source>
        <strain evidence="1">ATCC30299</strain>
    </source>
</reference>
<sequence>MTQILKSSLGAQSLNSILKKCNSFPTADFTKSDIMGTEKRIVSLSEVIEEKKVIQPKKQVTFKDSVAKKHVNCDNMYKEPFVNSYSDVFQEVNSKMSAMLGSQRDFLYQAMEGENAGKNSSRGLKCQIVSNELKLKEKIFEEHLGRFKIQRLIVN</sequence>
<evidence type="ECO:0000313" key="1">
    <source>
        <dbReference type="EMBL" id="CAG9329740.1"/>
    </source>
</evidence>